<evidence type="ECO:0008006" key="3">
    <source>
        <dbReference type="Google" id="ProtNLM"/>
    </source>
</evidence>
<dbReference type="InterPro" id="IPR019619">
    <property type="entry name" value="DUF2490"/>
</dbReference>
<name>A0AAE4BVC9_9BACT</name>
<dbReference type="Proteomes" id="UP001185092">
    <property type="component" value="Unassembled WGS sequence"/>
</dbReference>
<dbReference type="RefSeq" id="WP_309942841.1">
    <property type="nucleotide sequence ID" value="NZ_AP025309.1"/>
</dbReference>
<dbReference type="Pfam" id="PF10677">
    <property type="entry name" value="DUF2490"/>
    <property type="match status" value="1"/>
</dbReference>
<comment type="caution">
    <text evidence="1">The sequence shown here is derived from an EMBL/GenBank/DDBJ whole genome shotgun (WGS) entry which is preliminary data.</text>
</comment>
<dbReference type="AlphaFoldDB" id="A0AAE4BVC9"/>
<reference evidence="1" key="1">
    <citation type="submission" date="2023-07" db="EMBL/GenBank/DDBJ databases">
        <title>Genomic Encyclopedia of Type Strains, Phase IV (KMG-IV): sequencing the most valuable type-strain genomes for metagenomic binning, comparative biology and taxonomic classification.</title>
        <authorList>
            <person name="Goeker M."/>
        </authorList>
    </citation>
    <scope>NUCLEOTIDE SEQUENCE</scope>
    <source>
        <strain evidence="1">DSM 26174</strain>
    </source>
</reference>
<evidence type="ECO:0000313" key="2">
    <source>
        <dbReference type="Proteomes" id="UP001185092"/>
    </source>
</evidence>
<accession>A0AAE4BVC9</accession>
<gene>
    <name evidence="1" type="ORF">HNQ88_004854</name>
</gene>
<proteinExistence type="predicted"/>
<dbReference type="EMBL" id="JAVDQD010000011">
    <property type="protein sequence ID" value="MDR6241767.1"/>
    <property type="molecule type" value="Genomic_DNA"/>
</dbReference>
<sequence length="234" mass="28017">MQWLKIKIKLSFRFYLAFLSVVFIHQNGVSQIKNQYRLYYFGDFPAQKKSSFSFGSGVHSMPSDQWLRMEMRTMHEFSLTSNLKFGLGQRSNFSRQEGGFKRYELRPFQNLTYTQNLGDGWKFIHRLMMEERAFIDKGEENTLHGRLRYRLDANISLSSMKKFYLRPMSEMFFTFADNRCHYWSQWKNTLAFGTSLCDNIMLECRYEYMLNSDESLVALDQPLQGFRLQLVQRF</sequence>
<protein>
    <recommendedName>
        <fullName evidence="3">DUF2490 domain-containing protein</fullName>
    </recommendedName>
</protein>
<organism evidence="1 2">
    <name type="scientific">Aureibacter tunicatorum</name>
    <dbReference type="NCBI Taxonomy" id="866807"/>
    <lineage>
        <taxon>Bacteria</taxon>
        <taxon>Pseudomonadati</taxon>
        <taxon>Bacteroidota</taxon>
        <taxon>Cytophagia</taxon>
        <taxon>Cytophagales</taxon>
        <taxon>Persicobacteraceae</taxon>
        <taxon>Aureibacter</taxon>
    </lineage>
</organism>
<keyword evidence="2" id="KW-1185">Reference proteome</keyword>
<evidence type="ECO:0000313" key="1">
    <source>
        <dbReference type="EMBL" id="MDR6241767.1"/>
    </source>
</evidence>